<feature type="compositionally biased region" description="Basic and acidic residues" evidence="1">
    <location>
        <begin position="163"/>
        <end position="172"/>
    </location>
</feature>
<proteinExistence type="predicted"/>
<comment type="caution">
    <text evidence="2">The sequence shown here is derived from an EMBL/GenBank/DDBJ whole genome shotgun (WGS) entry which is preliminary data.</text>
</comment>
<keyword evidence="3" id="KW-1185">Reference proteome</keyword>
<dbReference type="EMBL" id="VSWD01000010">
    <property type="protein sequence ID" value="KAK3090154.1"/>
    <property type="molecule type" value="Genomic_DNA"/>
</dbReference>
<protein>
    <submittedName>
        <fullName evidence="2">Uncharacterized protein</fullName>
    </submittedName>
</protein>
<dbReference type="AlphaFoldDB" id="A0AA88XZZ8"/>
<evidence type="ECO:0000313" key="2">
    <source>
        <dbReference type="EMBL" id="KAK3090154.1"/>
    </source>
</evidence>
<organism evidence="2 3">
    <name type="scientific">Pinctada imbricata</name>
    <name type="common">Atlantic pearl-oyster</name>
    <name type="synonym">Pinctada martensii</name>
    <dbReference type="NCBI Taxonomy" id="66713"/>
    <lineage>
        <taxon>Eukaryota</taxon>
        <taxon>Metazoa</taxon>
        <taxon>Spiralia</taxon>
        <taxon>Lophotrochozoa</taxon>
        <taxon>Mollusca</taxon>
        <taxon>Bivalvia</taxon>
        <taxon>Autobranchia</taxon>
        <taxon>Pteriomorphia</taxon>
        <taxon>Pterioida</taxon>
        <taxon>Pterioidea</taxon>
        <taxon>Pteriidae</taxon>
        <taxon>Pinctada</taxon>
    </lineage>
</organism>
<name>A0AA88XZZ8_PINIB</name>
<dbReference type="Proteomes" id="UP001186944">
    <property type="component" value="Unassembled WGS sequence"/>
</dbReference>
<gene>
    <name evidence="2" type="ORF">FSP39_009527</name>
</gene>
<evidence type="ECO:0000256" key="1">
    <source>
        <dbReference type="SAM" id="MobiDB-lite"/>
    </source>
</evidence>
<sequence>MTRGSEYSQAIECHHKNALKILSKFWKEKGLHEQSLVKVLNRKHSEGDGRKSRDSDIAVALSEHLLARLAPGQSYVIDQRAQNRRRCSCGEIHCQSHPTYGSNGIGHEAVWHGFADVIFASDEGIHPESTIATIFPVLSPTESSNFDGADSDSTSVADMDSESPSKKSKYDDSESEEDFATEGRSGTEDQCIAQTIVFSFIQRARHPEFKNHLIPNIVIDCSHFRVLMYDSENDILLCSMLLPIFRNNKLCITSIIILWMVLHYRIFCSGIDKARNLEVLKCNFSEIVGEKLDIYSKALKVGEAWFPVVQNSSFPSNDILLYGRTPSPPAE</sequence>
<evidence type="ECO:0000313" key="3">
    <source>
        <dbReference type="Proteomes" id="UP001186944"/>
    </source>
</evidence>
<reference evidence="2" key="1">
    <citation type="submission" date="2019-08" db="EMBL/GenBank/DDBJ databases">
        <title>The improved chromosome-level genome for the pearl oyster Pinctada fucata martensii using PacBio sequencing and Hi-C.</title>
        <authorList>
            <person name="Zheng Z."/>
        </authorList>
    </citation>
    <scope>NUCLEOTIDE SEQUENCE</scope>
    <source>
        <strain evidence="2">ZZ-2019</strain>
        <tissue evidence="2">Adductor muscle</tissue>
    </source>
</reference>
<accession>A0AA88XZZ8</accession>
<feature type="compositionally biased region" description="Polar residues" evidence="1">
    <location>
        <begin position="145"/>
        <end position="156"/>
    </location>
</feature>
<feature type="region of interest" description="Disordered" evidence="1">
    <location>
        <begin position="145"/>
        <end position="187"/>
    </location>
</feature>